<feature type="region of interest" description="Disordered" evidence="1">
    <location>
        <begin position="171"/>
        <end position="216"/>
    </location>
</feature>
<gene>
    <name evidence="2" type="ORF">ACHAWU_008545</name>
</gene>
<protein>
    <recommendedName>
        <fullName evidence="4">RanBP2-type domain-containing protein</fullName>
    </recommendedName>
</protein>
<dbReference type="Proteomes" id="UP001530293">
    <property type="component" value="Unassembled WGS sequence"/>
</dbReference>
<proteinExistence type="predicted"/>
<dbReference type="AlphaFoldDB" id="A0ABD3M051"/>
<name>A0ABD3M051_9STRA</name>
<feature type="region of interest" description="Disordered" evidence="1">
    <location>
        <begin position="497"/>
        <end position="519"/>
    </location>
</feature>
<feature type="compositionally biased region" description="Low complexity" evidence="1">
    <location>
        <begin position="200"/>
        <end position="216"/>
    </location>
</feature>
<evidence type="ECO:0000313" key="2">
    <source>
        <dbReference type="EMBL" id="KAL3757384.1"/>
    </source>
</evidence>
<feature type="compositionally biased region" description="Low complexity" evidence="1">
    <location>
        <begin position="182"/>
        <end position="191"/>
    </location>
</feature>
<feature type="region of interest" description="Disordered" evidence="1">
    <location>
        <begin position="274"/>
        <end position="294"/>
    </location>
</feature>
<keyword evidence="3" id="KW-1185">Reference proteome</keyword>
<comment type="caution">
    <text evidence="2">The sequence shown here is derived from an EMBL/GenBank/DDBJ whole genome shotgun (WGS) entry which is preliminary data.</text>
</comment>
<evidence type="ECO:0000256" key="1">
    <source>
        <dbReference type="SAM" id="MobiDB-lite"/>
    </source>
</evidence>
<reference evidence="2 3" key="1">
    <citation type="submission" date="2024-10" db="EMBL/GenBank/DDBJ databases">
        <title>Updated reference genomes for cyclostephanoid diatoms.</title>
        <authorList>
            <person name="Roberts W.R."/>
            <person name="Alverson A.J."/>
        </authorList>
    </citation>
    <scope>NUCLEOTIDE SEQUENCE [LARGE SCALE GENOMIC DNA]</scope>
    <source>
        <strain evidence="2 3">AJA232-27</strain>
    </source>
</reference>
<dbReference type="EMBL" id="JALLBG020000268">
    <property type="protein sequence ID" value="KAL3757384.1"/>
    <property type="molecule type" value="Genomic_DNA"/>
</dbReference>
<sequence>MNDSTMPAVDAAAAAVVNNNSDDPSSAATVVAAAAAPSTPSALEHVPTPTLPPIDDLPGLSPLPTNALPLVVPPPPAQAQAAADNDEELFAISPIPKKNPNGTAQCMALHCTKNVQGKTKVANIGGFCRLHYNAWLIHTGQIESWTCLCGIKVSIELDRCGQCHRWMSGKRRPPVPGGVGASSSSSSTSSSQQAKRARVDTTASATDAAASASANKATKTAVAATTTITNIELSNIRRVSERGRTLCKVVGCMKLDQTRNDGFCRKHYRMLSSRARGGGEESGGGADNTMNNTNGTNTVGGLTAAAAEEEIFMEDWTCTCGREISAKQKRCGKCNKWRGGKRDPYKSHLKFYEERQVAHAARVAAAASGSRGRSTTTTTTAINRINRNTVQVIQNIQLNVTDDSQHWTCPCGNVVPFNKSRCGKCHHWHNGKRKGGWTIKAFKSAEEDTSGIEWTQDWTCCDELISAKKRRCGKCNGWRGGKRIAKDSVIVPAPLALSLPPPPPPPMEDTTEAERGVMI</sequence>
<evidence type="ECO:0000313" key="3">
    <source>
        <dbReference type="Proteomes" id="UP001530293"/>
    </source>
</evidence>
<organism evidence="2 3">
    <name type="scientific">Discostella pseudostelligera</name>
    <dbReference type="NCBI Taxonomy" id="259834"/>
    <lineage>
        <taxon>Eukaryota</taxon>
        <taxon>Sar</taxon>
        <taxon>Stramenopiles</taxon>
        <taxon>Ochrophyta</taxon>
        <taxon>Bacillariophyta</taxon>
        <taxon>Coscinodiscophyceae</taxon>
        <taxon>Thalassiosirophycidae</taxon>
        <taxon>Stephanodiscales</taxon>
        <taxon>Stephanodiscaceae</taxon>
        <taxon>Discostella</taxon>
    </lineage>
</organism>
<accession>A0ABD3M051</accession>
<evidence type="ECO:0008006" key="4">
    <source>
        <dbReference type="Google" id="ProtNLM"/>
    </source>
</evidence>